<dbReference type="Proteomes" id="UP000002279">
    <property type="component" value="Chromosome 20"/>
</dbReference>
<dbReference type="PROSITE" id="PS01122">
    <property type="entry name" value="CASPASE_CYS"/>
    <property type="match status" value="1"/>
</dbReference>
<evidence type="ECO:0000259" key="23">
    <source>
        <dbReference type="PROSITE" id="PS50207"/>
    </source>
</evidence>
<sequence length="410" mass="46026">MAAQLLKDRWCLIIESLTHGMISGLLDDLLQMQVINQEEMDTVREEHHRPAEKTRALLNSVIPKGDLASQIFIDSLCKKNPFVAAKLGLSAGGQGQSGNTQFVGQSQMIPAVATSCSVPQALQAPKTLTESHPDGSGEILKLCPSEEREKLQKENEGEIYPVLVKAGRQRQALIICNIKFEELCERVGAELDIKGMKKLLEDLDYTVQVERNLSATEMESKLKMFAGRPEHKFSDSTFLVFMSHGILEGICGTKYKKQEPDVLSYSTIFRVFNNINCPGLKDKPKIIIVQACRGENEGMAWVSDSLGPSATSSQEPEDLENDAIHRTHVEKDLIAFCSSTPDHVSWRDPKTGSLFIVQLIKCFQNHAWNCDLESLFLKVQRHFETPKQKLQMPTRERATLTKRFFLFPGH</sequence>
<dbReference type="GO" id="GO:0072558">
    <property type="term" value="C:NLRP1 inflammasome complex"/>
    <property type="evidence" value="ECO:0000318"/>
    <property type="project" value="GO_Central"/>
</dbReference>
<comment type="similarity">
    <text evidence="3 22">Belongs to the peptidase C14A family.</text>
</comment>
<dbReference type="PROSITE" id="PS01121">
    <property type="entry name" value="CASPASE_HIS"/>
    <property type="match status" value="1"/>
</dbReference>
<dbReference type="GO" id="GO:0043525">
    <property type="term" value="P:positive regulation of neuron apoptotic process"/>
    <property type="evidence" value="ECO:0000318"/>
    <property type="project" value="GO_Central"/>
</dbReference>
<evidence type="ECO:0000256" key="18">
    <source>
        <dbReference type="ARBA" id="ARBA00080846"/>
    </source>
</evidence>
<dbReference type="OrthoDB" id="6097640at2759"/>
<evidence type="ECO:0000256" key="2">
    <source>
        <dbReference type="ARBA" id="ARBA00004496"/>
    </source>
</evidence>
<dbReference type="InterPro" id="IPR011029">
    <property type="entry name" value="DEATH-like_dom_sf"/>
</dbReference>
<comment type="subunit">
    <text evidence="14">Heterotetramer that consists of two anti-parallel arranged heterodimers, each one formed by a 20 kDa (Caspase-1 subunit p20) and a 10 kDa (Caspase-1 subunit p10) subunit.</text>
</comment>
<feature type="active site" evidence="21">
    <location>
        <position position="244"/>
    </location>
</feature>
<dbReference type="AlphaFoldDB" id="F6RKH7"/>
<dbReference type="eggNOG" id="KOG3573">
    <property type="taxonomic scope" value="Eukaryota"/>
</dbReference>
<dbReference type="InterPro" id="IPR001309">
    <property type="entry name" value="Pept_C14_p20"/>
</dbReference>
<keyword evidence="7" id="KW-0053">Apoptosis</keyword>
<evidence type="ECO:0000256" key="13">
    <source>
        <dbReference type="ARBA" id="ARBA00050375"/>
    </source>
</evidence>
<dbReference type="GO" id="GO:0032496">
    <property type="term" value="P:response to lipopolysaccharide"/>
    <property type="evidence" value="ECO:0007669"/>
    <property type="project" value="UniProtKB-ARBA"/>
</dbReference>
<dbReference type="InterPro" id="IPR029030">
    <property type="entry name" value="Caspase-like_dom_sf"/>
</dbReference>
<comment type="subcellular location">
    <subcellularLocation>
        <location evidence="1">Cell membrane</location>
    </subcellularLocation>
    <subcellularLocation>
        <location evidence="2">Cytoplasm</location>
    </subcellularLocation>
</comment>
<dbReference type="SMART" id="SM00114">
    <property type="entry name" value="CARD"/>
    <property type="match status" value="1"/>
</dbReference>
<evidence type="ECO:0000259" key="25">
    <source>
        <dbReference type="PROSITE" id="PS50209"/>
    </source>
</evidence>
<feature type="domain" description="CARD" evidence="25">
    <location>
        <begin position="1"/>
        <end position="91"/>
    </location>
</feature>
<dbReference type="GO" id="GO:0005737">
    <property type="term" value="C:cytoplasm"/>
    <property type="evidence" value="ECO:0000318"/>
    <property type="project" value="GO_Central"/>
</dbReference>
<dbReference type="GO" id="GO:0006508">
    <property type="term" value="P:proteolysis"/>
    <property type="evidence" value="ECO:0007669"/>
    <property type="project" value="UniProtKB-KW"/>
</dbReference>
<evidence type="ECO:0000256" key="6">
    <source>
        <dbReference type="ARBA" id="ARBA00022670"/>
    </source>
</evidence>
<dbReference type="FunCoup" id="F6RKH7">
    <property type="interactions" value="245"/>
</dbReference>
<proteinExistence type="inferred from homology"/>
<keyword evidence="12" id="KW-0865">Zymogen</keyword>
<dbReference type="CDD" id="cd00032">
    <property type="entry name" value="CASc"/>
    <property type="match status" value="1"/>
</dbReference>
<dbReference type="FunFam" id="3.40.50.1460:FF:000007">
    <property type="entry name" value="Caspase-1"/>
    <property type="match status" value="1"/>
</dbReference>
<dbReference type="PROSITE" id="PS50208">
    <property type="entry name" value="CASPASE_P20"/>
    <property type="match status" value="1"/>
</dbReference>
<reference evidence="26" key="2">
    <citation type="submission" date="2025-08" db="UniProtKB">
        <authorList>
            <consortium name="Ensembl"/>
        </authorList>
    </citation>
    <scope>IDENTIFICATION</scope>
    <source>
        <strain evidence="26">Glennie</strain>
    </source>
</reference>
<dbReference type="GO" id="GO:0006954">
    <property type="term" value="P:inflammatory response"/>
    <property type="evidence" value="ECO:0007669"/>
    <property type="project" value="UniProtKB-ARBA"/>
</dbReference>
<dbReference type="Gene3D" id="1.10.533.10">
    <property type="entry name" value="Death Domain, Fas"/>
    <property type="match status" value="1"/>
</dbReference>
<evidence type="ECO:0000256" key="9">
    <source>
        <dbReference type="ARBA" id="ARBA00022807"/>
    </source>
</evidence>
<evidence type="ECO:0000256" key="17">
    <source>
        <dbReference type="ARBA" id="ARBA00078083"/>
    </source>
</evidence>
<evidence type="ECO:0000256" key="15">
    <source>
        <dbReference type="ARBA" id="ARBA00066470"/>
    </source>
</evidence>
<dbReference type="InterPro" id="IPR011600">
    <property type="entry name" value="Pept_C14_caspase"/>
</dbReference>
<dbReference type="InParanoid" id="F6RKH7"/>
<dbReference type="Gene3D" id="3.40.50.1460">
    <property type="match status" value="1"/>
</dbReference>
<name>F6RKH7_ORNAN</name>
<dbReference type="KEGG" id="oaa:100078458"/>
<dbReference type="STRING" id="9258.ENSOANP00000016591"/>
<dbReference type="Ensembl" id="ENSOANT00000016594.4">
    <property type="protein sequence ID" value="ENSOANP00000016591.4"/>
    <property type="gene ID" value="ENSOANG00000010472.4"/>
</dbReference>
<dbReference type="FunFam" id="1.10.533.10:FF:000031">
    <property type="entry name" value="Caspase 1, isoform CRA_b"/>
    <property type="match status" value="1"/>
</dbReference>
<accession>F6RKH7</accession>
<evidence type="ECO:0000256" key="22">
    <source>
        <dbReference type="RuleBase" id="RU003971"/>
    </source>
</evidence>
<dbReference type="HOGENOM" id="CLU_036904_0_1_1"/>
<evidence type="ECO:0000256" key="1">
    <source>
        <dbReference type="ARBA" id="ARBA00004236"/>
    </source>
</evidence>
<dbReference type="GeneID" id="100078458"/>
<evidence type="ECO:0000313" key="27">
    <source>
        <dbReference type="Proteomes" id="UP000002279"/>
    </source>
</evidence>
<dbReference type="Pfam" id="PF00619">
    <property type="entry name" value="CARD"/>
    <property type="match status" value="1"/>
</dbReference>
<feature type="domain" description="Caspase family p10" evidence="23">
    <location>
        <begin position="323"/>
        <end position="408"/>
    </location>
</feature>
<dbReference type="GO" id="GO:0008234">
    <property type="term" value="F:cysteine-type peptidase activity"/>
    <property type="evidence" value="ECO:0007669"/>
    <property type="project" value="UniProtKB-KW"/>
</dbReference>
<dbReference type="PROSITE" id="PS50209">
    <property type="entry name" value="CARD"/>
    <property type="match status" value="1"/>
</dbReference>
<dbReference type="GO" id="GO:0032731">
    <property type="term" value="P:positive regulation of interleukin-1 beta production"/>
    <property type="evidence" value="ECO:0007669"/>
    <property type="project" value="UniProtKB-ARBA"/>
</dbReference>
<keyword evidence="11" id="KW-0472">Membrane</keyword>
<dbReference type="GO" id="GO:0050729">
    <property type="term" value="P:positive regulation of inflammatory response"/>
    <property type="evidence" value="ECO:0000318"/>
    <property type="project" value="GO_Central"/>
</dbReference>
<keyword evidence="5" id="KW-0963">Cytoplasm</keyword>
<evidence type="ECO:0000313" key="26">
    <source>
        <dbReference type="Ensembl" id="ENSOANP00000016591.4"/>
    </source>
</evidence>
<dbReference type="PANTHER" id="PTHR47901">
    <property type="entry name" value="CASPASE RECRUITMENT DOMAIN-CONTAINING PROTEIN 18"/>
    <property type="match status" value="1"/>
</dbReference>
<evidence type="ECO:0000256" key="4">
    <source>
        <dbReference type="ARBA" id="ARBA00022475"/>
    </source>
</evidence>
<dbReference type="InterPro" id="IPR001315">
    <property type="entry name" value="CARD"/>
</dbReference>
<gene>
    <name evidence="26" type="primary">LOC100078458</name>
</gene>
<dbReference type="PRINTS" id="PR00376">
    <property type="entry name" value="IL1BCENZYME"/>
</dbReference>
<evidence type="ECO:0000256" key="14">
    <source>
        <dbReference type="ARBA" id="ARBA00063591"/>
    </source>
</evidence>
<reference evidence="26" key="3">
    <citation type="submission" date="2025-09" db="UniProtKB">
        <authorList>
            <consortium name="Ensembl"/>
        </authorList>
    </citation>
    <scope>IDENTIFICATION</scope>
    <source>
        <strain evidence="26">Glennie</strain>
    </source>
</reference>
<keyword evidence="8" id="KW-0378">Hydrolase</keyword>
<keyword evidence="10" id="KW-0832">Ubl conjugation</keyword>
<evidence type="ECO:0000259" key="24">
    <source>
        <dbReference type="PROSITE" id="PS50208"/>
    </source>
</evidence>
<evidence type="ECO:0000256" key="11">
    <source>
        <dbReference type="ARBA" id="ARBA00023136"/>
    </source>
</evidence>
<keyword evidence="27" id="KW-1185">Reference proteome</keyword>
<dbReference type="Bgee" id="ENSOANG00000010472">
    <property type="expression patterns" value="Expressed in ovary and 8 other cell types or tissues"/>
</dbReference>
<evidence type="ECO:0000256" key="19">
    <source>
        <dbReference type="ARBA" id="ARBA00081401"/>
    </source>
</evidence>
<evidence type="ECO:0000256" key="21">
    <source>
        <dbReference type="PIRSR" id="PIRSR038001-1"/>
    </source>
</evidence>
<feature type="domain" description="Caspase family p20" evidence="24">
    <location>
        <begin position="168"/>
        <end position="296"/>
    </location>
</feature>
<evidence type="ECO:0000256" key="3">
    <source>
        <dbReference type="ARBA" id="ARBA00010134"/>
    </source>
</evidence>
<dbReference type="InterPro" id="IPR016129">
    <property type="entry name" value="Caspase_his_AS"/>
</dbReference>
<dbReference type="PROSITE" id="PS50207">
    <property type="entry name" value="CASPASE_P10"/>
    <property type="match status" value="1"/>
</dbReference>
<organism evidence="26 27">
    <name type="scientific">Ornithorhynchus anatinus</name>
    <name type="common">Duckbill platypus</name>
    <dbReference type="NCBI Taxonomy" id="9258"/>
    <lineage>
        <taxon>Eukaryota</taxon>
        <taxon>Metazoa</taxon>
        <taxon>Chordata</taxon>
        <taxon>Craniata</taxon>
        <taxon>Vertebrata</taxon>
        <taxon>Euteleostomi</taxon>
        <taxon>Mammalia</taxon>
        <taxon>Monotremata</taxon>
        <taxon>Ornithorhynchidae</taxon>
        <taxon>Ornithorhynchus</taxon>
    </lineage>
</organism>
<dbReference type="GO" id="GO:0005886">
    <property type="term" value="C:plasma membrane"/>
    <property type="evidence" value="ECO:0007669"/>
    <property type="project" value="UniProtKB-SubCell"/>
</dbReference>
<keyword evidence="4" id="KW-1003">Cell membrane</keyword>
<evidence type="ECO:0000256" key="12">
    <source>
        <dbReference type="ARBA" id="ARBA00023145"/>
    </source>
</evidence>
<dbReference type="RefSeq" id="XP_028903723.1">
    <property type="nucleotide sequence ID" value="XM_029047890.2"/>
</dbReference>
<feature type="active site" evidence="21">
    <location>
        <position position="292"/>
    </location>
</feature>
<evidence type="ECO:0000256" key="16">
    <source>
        <dbReference type="ARBA" id="ARBA00068181"/>
    </source>
</evidence>
<dbReference type="InterPro" id="IPR002398">
    <property type="entry name" value="Pept_C14"/>
</dbReference>
<dbReference type="SUPFAM" id="SSF52129">
    <property type="entry name" value="Caspase-like"/>
    <property type="match status" value="1"/>
</dbReference>
<evidence type="ECO:0000256" key="10">
    <source>
        <dbReference type="ARBA" id="ARBA00022843"/>
    </source>
</evidence>
<dbReference type="SMART" id="SM00115">
    <property type="entry name" value="CASc"/>
    <property type="match status" value="1"/>
</dbReference>
<evidence type="ECO:0000256" key="5">
    <source>
        <dbReference type="ARBA" id="ARBA00022490"/>
    </source>
</evidence>
<dbReference type="PIRSF" id="PIRSF038001">
    <property type="entry name" value="Caspase_ICE"/>
    <property type="match status" value="1"/>
</dbReference>
<dbReference type="SUPFAM" id="SSF47986">
    <property type="entry name" value="DEATH domain"/>
    <property type="match status" value="1"/>
</dbReference>
<keyword evidence="6" id="KW-0645">Protease</keyword>
<dbReference type="InterPro" id="IPR015917">
    <property type="entry name" value="Pept_C14A"/>
</dbReference>
<dbReference type="GeneTree" id="ENSGT00940000162428"/>
<evidence type="ECO:0000256" key="7">
    <source>
        <dbReference type="ARBA" id="ARBA00022703"/>
    </source>
</evidence>
<dbReference type="PANTHER" id="PTHR47901:SF3">
    <property type="entry name" value="CASPASE-1"/>
    <property type="match status" value="1"/>
</dbReference>
<dbReference type="OMA" id="HGICGTL"/>
<keyword evidence="9" id="KW-0788">Thiol protease</keyword>
<evidence type="ECO:0000256" key="8">
    <source>
        <dbReference type="ARBA" id="ARBA00022801"/>
    </source>
</evidence>
<dbReference type="GO" id="GO:0005829">
    <property type="term" value="C:cytosol"/>
    <property type="evidence" value="ECO:0000318"/>
    <property type="project" value="GO_Central"/>
</dbReference>
<evidence type="ECO:0000256" key="20">
    <source>
        <dbReference type="ARBA" id="ARBA00081790"/>
    </source>
</evidence>
<comment type="catalytic activity">
    <reaction evidence="13">
        <text>Strict requirement for an Asp residue at position P1 and has a preferred cleavage sequence of Tyr-Val-Ala-Asp-|-.</text>
        <dbReference type="EC" id="3.4.22.36"/>
    </reaction>
</comment>
<protein>
    <recommendedName>
        <fullName evidence="16">Caspase-1</fullName>
        <ecNumber evidence="15">3.4.22.36</ecNumber>
    </recommendedName>
    <alternativeName>
        <fullName evidence="20">Interleukin-1 beta convertase</fullName>
    </alternativeName>
    <alternativeName>
        <fullName evidence="17">Interleukin-1 beta-converting enzyme</fullName>
    </alternativeName>
    <alternativeName>
        <fullName evidence="18 19">p45</fullName>
    </alternativeName>
</protein>
<dbReference type="InterPro" id="IPR002138">
    <property type="entry name" value="Pept_C14_p10"/>
</dbReference>
<dbReference type="Pfam" id="PF00656">
    <property type="entry name" value="Peptidase_C14"/>
    <property type="match status" value="1"/>
</dbReference>
<dbReference type="InterPro" id="IPR033139">
    <property type="entry name" value="Caspase_cys_AS"/>
</dbReference>
<dbReference type="EC" id="3.4.22.36" evidence="15"/>
<reference evidence="26 27" key="1">
    <citation type="journal article" date="2008" name="Nature">
        <title>Genome analysis of the platypus reveals unique signatures of evolution.</title>
        <authorList>
            <person name="Warren W.C."/>
            <person name="Hillier L.W."/>
            <person name="Marshall Graves J.A."/>
            <person name="Birney E."/>
            <person name="Ponting C.P."/>
            <person name="Grutzner F."/>
            <person name="Belov K."/>
            <person name="Miller W."/>
            <person name="Clarke L."/>
            <person name="Chinwalla A.T."/>
            <person name="Yang S.P."/>
            <person name="Heger A."/>
            <person name="Locke D.P."/>
            <person name="Miethke P."/>
            <person name="Waters P.D."/>
            <person name="Veyrunes F."/>
            <person name="Fulton L."/>
            <person name="Fulton B."/>
            <person name="Graves T."/>
            <person name="Wallis J."/>
            <person name="Puente X.S."/>
            <person name="Lopez-Otin C."/>
            <person name="Ordonez G.R."/>
            <person name="Eichler E.E."/>
            <person name="Chen L."/>
            <person name="Cheng Z."/>
            <person name="Deakin J.E."/>
            <person name="Alsop A."/>
            <person name="Thompson K."/>
            <person name="Kirby P."/>
            <person name="Papenfuss A.T."/>
            <person name="Wakefield M.J."/>
            <person name="Olender T."/>
            <person name="Lancet D."/>
            <person name="Huttley G.A."/>
            <person name="Smit A.F."/>
            <person name="Pask A."/>
            <person name="Temple-Smith P."/>
            <person name="Batzer M.A."/>
            <person name="Walker J.A."/>
            <person name="Konkel M.K."/>
            <person name="Harris R.S."/>
            <person name="Whittington C.M."/>
            <person name="Wong E.S."/>
            <person name="Gemmell N.J."/>
            <person name="Buschiazzo E."/>
            <person name="Vargas Jentzsch I.M."/>
            <person name="Merkel A."/>
            <person name="Schmitz J."/>
            <person name="Zemann A."/>
            <person name="Churakov G."/>
            <person name="Kriegs J.O."/>
            <person name="Brosius J."/>
            <person name="Murchison E.P."/>
            <person name="Sachidanandam R."/>
            <person name="Smith C."/>
            <person name="Hannon G.J."/>
            <person name="Tsend-Ayush E."/>
            <person name="McMillan D."/>
            <person name="Attenborough R."/>
            <person name="Rens W."/>
            <person name="Ferguson-Smith M."/>
            <person name="Lefevre C.M."/>
            <person name="Sharp J.A."/>
            <person name="Nicholas K.R."/>
            <person name="Ray D.A."/>
            <person name="Kube M."/>
            <person name="Reinhardt R."/>
            <person name="Pringle T.H."/>
            <person name="Taylor J."/>
            <person name="Jones R.C."/>
            <person name="Nixon B."/>
            <person name="Dacheux J.L."/>
            <person name="Niwa H."/>
            <person name="Sekita Y."/>
            <person name="Huang X."/>
            <person name="Stark A."/>
            <person name="Kheradpour P."/>
            <person name="Kellis M."/>
            <person name="Flicek P."/>
            <person name="Chen Y."/>
            <person name="Webber C."/>
            <person name="Hardison R."/>
            <person name="Nelson J."/>
            <person name="Hallsworth-Pepin K."/>
            <person name="Delehaunty K."/>
            <person name="Markovic C."/>
            <person name="Minx P."/>
            <person name="Feng Y."/>
            <person name="Kremitzki C."/>
            <person name="Mitreva M."/>
            <person name="Glasscock J."/>
            <person name="Wylie T."/>
            <person name="Wohldmann P."/>
            <person name="Thiru P."/>
            <person name="Nhan M.N."/>
            <person name="Pohl C.S."/>
            <person name="Smith S.M."/>
            <person name="Hou S."/>
            <person name="Nefedov M."/>
            <person name="de Jong P.J."/>
            <person name="Renfree M.B."/>
            <person name="Mardis E.R."/>
            <person name="Wilson R.K."/>
        </authorList>
    </citation>
    <scope>NUCLEOTIDE SEQUENCE [LARGE SCALE GENOMIC DNA]</scope>
    <source>
        <strain evidence="26 27">Glennie</strain>
    </source>
</reference>